<protein>
    <submittedName>
        <fullName evidence="2">Lipocalin-like domain-containing protein</fullName>
    </submittedName>
</protein>
<dbReference type="Proteomes" id="UP000715441">
    <property type="component" value="Unassembled WGS sequence"/>
</dbReference>
<evidence type="ECO:0000313" key="3">
    <source>
        <dbReference type="Proteomes" id="UP000715441"/>
    </source>
</evidence>
<evidence type="ECO:0000259" key="1">
    <source>
        <dbReference type="Pfam" id="PF13924"/>
    </source>
</evidence>
<name>A0ABX1JAD7_9PSEU</name>
<dbReference type="InterPro" id="IPR024311">
    <property type="entry name" value="Lipocalin-like"/>
</dbReference>
<gene>
    <name evidence="2" type="ORF">HFP15_28100</name>
</gene>
<reference evidence="2 3" key="1">
    <citation type="submission" date="2020-04" db="EMBL/GenBank/DDBJ databases">
        <title>Novel species.</title>
        <authorList>
            <person name="Teo W.F.A."/>
            <person name="Lipun K."/>
            <person name="Srisuk N."/>
            <person name="Duangmal K."/>
        </authorList>
    </citation>
    <scope>NUCLEOTIDE SEQUENCE [LARGE SCALE GENOMIC DNA]</scope>
    <source>
        <strain evidence="2 3">K13G38</strain>
    </source>
</reference>
<dbReference type="EMBL" id="JAAXLS010000026">
    <property type="protein sequence ID" value="NKQ56743.1"/>
    <property type="molecule type" value="Genomic_DNA"/>
</dbReference>
<keyword evidence="3" id="KW-1185">Reference proteome</keyword>
<accession>A0ABX1JAD7</accession>
<feature type="domain" description="Lipocalin-like" evidence="1">
    <location>
        <begin position="8"/>
        <end position="142"/>
    </location>
</feature>
<evidence type="ECO:0000313" key="2">
    <source>
        <dbReference type="EMBL" id="NKQ56743.1"/>
    </source>
</evidence>
<comment type="caution">
    <text evidence="2">The sequence shown here is derived from an EMBL/GenBank/DDBJ whole genome shotgun (WGS) entry which is preliminary data.</text>
</comment>
<organism evidence="2 3">
    <name type="scientific">Amycolatopsis acididurans</name>
    <dbReference type="NCBI Taxonomy" id="2724524"/>
    <lineage>
        <taxon>Bacteria</taxon>
        <taxon>Bacillati</taxon>
        <taxon>Actinomycetota</taxon>
        <taxon>Actinomycetes</taxon>
        <taxon>Pseudonocardiales</taxon>
        <taxon>Pseudonocardiaceae</taxon>
        <taxon>Amycolatopsis</taxon>
    </lineage>
</organism>
<dbReference type="Pfam" id="PF13924">
    <property type="entry name" value="Lipocalin_5"/>
    <property type="match status" value="1"/>
</dbReference>
<sequence>MTTVEQLHGTWDLLDFVRVVDGNPVGDVLGPRPVGRLSYQPDGRVTALLMRRNREWRAGAGFLTADDKERGAAALGFVGYGGRFELRGDQVVHHLDISLYPEHPGTDLVRTVRWEAGLLVLSTEQRLTRSGRTMWDELTWRRLGMT</sequence>
<proteinExistence type="predicted"/>
<dbReference type="RefSeq" id="WP_168519772.1">
    <property type="nucleotide sequence ID" value="NZ_JAAXLS010000026.1"/>
</dbReference>